<reference evidence="2 3" key="1">
    <citation type="submission" date="2021-07" db="EMBL/GenBank/DDBJ databases">
        <title>Genome data of Colletotrichum spaethianum.</title>
        <authorList>
            <person name="Utami Y.D."/>
            <person name="Hiruma K."/>
        </authorList>
    </citation>
    <scope>NUCLEOTIDE SEQUENCE [LARGE SCALE GENOMIC DNA]</scope>
    <source>
        <strain evidence="2 3">MAFF 242679</strain>
    </source>
</reference>
<organism evidence="2 3">
    <name type="scientific">Colletotrichum liriopes</name>
    <dbReference type="NCBI Taxonomy" id="708192"/>
    <lineage>
        <taxon>Eukaryota</taxon>
        <taxon>Fungi</taxon>
        <taxon>Dikarya</taxon>
        <taxon>Ascomycota</taxon>
        <taxon>Pezizomycotina</taxon>
        <taxon>Sordariomycetes</taxon>
        <taxon>Hypocreomycetidae</taxon>
        <taxon>Glomerellales</taxon>
        <taxon>Glomerellaceae</taxon>
        <taxon>Colletotrichum</taxon>
        <taxon>Colletotrichum spaethianum species complex</taxon>
    </lineage>
</organism>
<dbReference type="InterPro" id="IPR029058">
    <property type="entry name" value="AB_hydrolase_fold"/>
</dbReference>
<sequence>MLAKGPSCILLGLMSFVGIAKGFIADLSILAFTGTPVGKVIPFNGRYVTVAPDLFEGKPRSEDPKAGFNGTEFFGAHGPTITDPKVEKAITYMREQLGIEKIASTGYCFGGRYAFRALGTPQNKGVQVGFAAHPTLLGDEEIKGIKGPASLAVAEGDTGMMAKRRAEIEAAMGTTGQPFTMALYGRTPHGFATHPDLNNPVQKAAKEDAFLQAVRFYETWL</sequence>
<evidence type="ECO:0000313" key="2">
    <source>
        <dbReference type="EMBL" id="GJC81072.1"/>
    </source>
</evidence>
<keyword evidence="2" id="KW-0378">Hydrolase</keyword>
<dbReference type="Pfam" id="PF01738">
    <property type="entry name" value="DLH"/>
    <property type="match status" value="1"/>
</dbReference>
<evidence type="ECO:0000259" key="1">
    <source>
        <dbReference type="Pfam" id="PF01738"/>
    </source>
</evidence>
<evidence type="ECO:0000313" key="3">
    <source>
        <dbReference type="Proteomes" id="UP001055172"/>
    </source>
</evidence>
<keyword evidence="3" id="KW-1185">Reference proteome</keyword>
<dbReference type="InterPro" id="IPR002925">
    <property type="entry name" value="Dienelactn_hydro"/>
</dbReference>
<proteinExistence type="predicted"/>
<dbReference type="PANTHER" id="PTHR17630:SF44">
    <property type="entry name" value="PROTEIN AIM2"/>
    <property type="match status" value="1"/>
</dbReference>
<dbReference type="SUPFAM" id="SSF53474">
    <property type="entry name" value="alpha/beta-Hydrolases"/>
    <property type="match status" value="1"/>
</dbReference>
<feature type="domain" description="Dienelactone hydrolase" evidence="1">
    <location>
        <begin position="47"/>
        <end position="219"/>
    </location>
</feature>
<name>A0AA37LQZ1_9PEZI</name>
<dbReference type="Gene3D" id="3.40.50.1820">
    <property type="entry name" value="alpha/beta hydrolase"/>
    <property type="match status" value="1"/>
</dbReference>
<dbReference type="Proteomes" id="UP001055172">
    <property type="component" value="Unassembled WGS sequence"/>
</dbReference>
<protein>
    <submittedName>
        <fullName evidence="2">Hydrolase tropI</fullName>
    </submittedName>
</protein>
<accession>A0AA37LQZ1</accession>
<gene>
    <name evidence="2" type="ORF">ColLi_03910</name>
</gene>
<dbReference type="GO" id="GO:0016787">
    <property type="term" value="F:hydrolase activity"/>
    <property type="evidence" value="ECO:0007669"/>
    <property type="project" value="UniProtKB-KW"/>
</dbReference>
<dbReference type="PANTHER" id="PTHR17630">
    <property type="entry name" value="DIENELACTONE HYDROLASE"/>
    <property type="match status" value="1"/>
</dbReference>
<dbReference type="AlphaFoldDB" id="A0AA37LQZ1"/>
<dbReference type="EMBL" id="BPPX01000006">
    <property type="protein sequence ID" value="GJC81072.1"/>
    <property type="molecule type" value="Genomic_DNA"/>
</dbReference>
<comment type="caution">
    <text evidence="2">The sequence shown here is derived from an EMBL/GenBank/DDBJ whole genome shotgun (WGS) entry which is preliminary data.</text>
</comment>